<accession>A0ABP6ZW08</accession>
<dbReference type="RefSeq" id="WP_231489292.1">
    <property type="nucleotide sequence ID" value="NZ_BAAAZO010000007.1"/>
</dbReference>
<keyword evidence="3" id="KW-0804">Transcription</keyword>
<dbReference type="SUPFAM" id="SSF46689">
    <property type="entry name" value="Homeodomain-like"/>
    <property type="match status" value="1"/>
</dbReference>
<feature type="DNA-binding region" description="H-T-H motif" evidence="4">
    <location>
        <begin position="34"/>
        <end position="53"/>
    </location>
</feature>
<dbReference type="PANTHER" id="PTHR30055">
    <property type="entry name" value="HTH-TYPE TRANSCRIPTIONAL REGULATOR RUTR"/>
    <property type="match status" value="1"/>
</dbReference>
<evidence type="ECO:0000256" key="4">
    <source>
        <dbReference type="PROSITE-ProRule" id="PRU00335"/>
    </source>
</evidence>
<evidence type="ECO:0000313" key="6">
    <source>
        <dbReference type="EMBL" id="GAA3620887.1"/>
    </source>
</evidence>
<comment type="caution">
    <text evidence="6">The sequence shown here is derived from an EMBL/GenBank/DDBJ whole genome shotgun (WGS) entry which is preliminary data.</text>
</comment>
<evidence type="ECO:0000256" key="3">
    <source>
        <dbReference type="ARBA" id="ARBA00023163"/>
    </source>
</evidence>
<dbReference type="InterPro" id="IPR050109">
    <property type="entry name" value="HTH-type_TetR-like_transc_reg"/>
</dbReference>
<dbReference type="EMBL" id="BAAAZO010000007">
    <property type="protein sequence ID" value="GAA3620887.1"/>
    <property type="molecule type" value="Genomic_DNA"/>
</dbReference>
<dbReference type="Proteomes" id="UP001501074">
    <property type="component" value="Unassembled WGS sequence"/>
</dbReference>
<organism evidence="6 7">
    <name type="scientific">Kineosporia mesophila</name>
    <dbReference type="NCBI Taxonomy" id="566012"/>
    <lineage>
        <taxon>Bacteria</taxon>
        <taxon>Bacillati</taxon>
        <taxon>Actinomycetota</taxon>
        <taxon>Actinomycetes</taxon>
        <taxon>Kineosporiales</taxon>
        <taxon>Kineosporiaceae</taxon>
        <taxon>Kineosporia</taxon>
    </lineage>
</organism>
<dbReference type="Pfam" id="PF00440">
    <property type="entry name" value="TetR_N"/>
    <property type="match status" value="1"/>
</dbReference>
<protein>
    <submittedName>
        <fullName evidence="6">TetR/AcrR family transcriptional regulator</fullName>
    </submittedName>
</protein>
<proteinExistence type="predicted"/>
<gene>
    <name evidence="6" type="ORF">GCM10022223_42210</name>
</gene>
<dbReference type="PANTHER" id="PTHR30055:SF234">
    <property type="entry name" value="HTH-TYPE TRANSCRIPTIONAL REGULATOR BETI"/>
    <property type="match status" value="1"/>
</dbReference>
<feature type="domain" description="HTH tetR-type" evidence="5">
    <location>
        <begin position="12"/>
        <end position="71"/>
    </location>
</feature>
<sequence>MTETSVRRADARANRVRIVAAAADLFAEQGFEVSFNAVAQRAGVGNATLYRHFAGLEALQQAVFLDRACQVVHLLDGLHDLDPVEGLRRFLLWTLETADLCLLRLGEGRTPDCPEIEQTRVQIRDALDRILERGQAGGCIRAGIDRNDIVVAAGVLVQLARNEDVPQERKLVFLETLLRGLR</sequence>
<keyword evidence="1" id="KW-0805">Transcription regulation</keyword>
<name>A0ABP6ZW08_9ACTN</name>
<evidence type="ECO:0000259" key="5">
    <source>
        <dbReference type="PROSITE" id="PS50977"/>
    </source>
</evidence>
<dbReference type="SUPFAM" id="SSF48498">
    <property type="entry name" value="Tetracyclin repressor-like, C-terminal domain"/>
    <property type="match status" value="1"/>
</dbReference>
<dbReference type="Gene3D" id="1.10.357.10">
    <property type="entry name" value="Tetracycline Repressor, domain 2"/>
    <property type="match status" value="1"/>
</dbReference>
<evidence type="ECO:0000256" key="2">
    <source>
        <dbReference type="ARBA" id="ARBA00023125"/>
    </source>
</evidence>
<keyword evidence="7" id="KW-1185">Reference proteome</keyword>
<dbReference type="InterPro" id="IPR036271">
    <property type="entry name" value="Tet_transcr_reg_TetR-rel_C_sf"/>
</dbReference>
<keyword evidence="2 4" id="KW-0238">DNA-binding</keyword>
<dbReference type="InterPro" id="IPR009057">
    <property type="entry name" value="Homeodomain-like_sf"/>
</dbReference>
<reference evidence="7" key="1">
    <citation type="journal article" date="2019" name="Int. J. Syst. Evol. Microbiol.">
        <title>The Global Catalogue of Microorganisms (GCM) 10K type strain sequencing project: providing services to taxonomists for standard genome sequencing and annotation.</title>
        <authorList>
            <consortium name="The Broad Institute Genomics Platform"/>
            <consortium name="The Broad Institute Genome Sequencing Center for Infectious Disease"/>
            <person name="Wu L."/>
            <person name="Ma J."/>
        </authorList>
    </citation>
    <scope>NUCLEOTIDE SEQUENCE [LARGE SCALE GENOMIC DNA]</scope>
    <source>
        <strain evidence="7">JCM 16902</strain>
    </source>
</reference>
<evidence type="ECO:0000256" key="1">
    <source>
        <dbReference type="ARBA" id="ARBA00023015"/>
    </source>
</evidence>
<dbReference type="PROSITE" id="PS50977">
    <property type="entry name" value="HTH_TETR_2"/>
    <property type="match status" value="1"/>
</dbReference>
<dbReference type="PRINTS" id="PR00455">
    <property type="entry name" value="HTHTETR"/>
</dbReference>
<evidence type="ECO:0000313" key="7">
    <source>
        <dbReference type="Proteomes" id="UP001501074"/>
    </source>
</evidence>
<dbReference type="InterPro" id="IPR001647">
    <property type="entry name" value="HTH_TetR"/>
</dbReference>